<keyword evidence="1" id="KW-0812">Transmembrane</keyword>
<reference evidence="2 3" key="1">
    <citation type="submission" date="2018-10" db="EMBL/GenBank/DDBJ databases">
        <title>Genome-guide identification and characterization of bacteria that degrade polycyclic aromatic hydrocarbons and resist hexavalent chromium simultaneously.</title>
        <authorList>
            <person name="Feng H."/>
        </authorList>
    </citation>
    <scope>NUCLEOTIDE SEQUENCE [LARGE SCALE GENOMIC DNA]</scope>
    <source>
        <strain evidence="2 3">J015</strain>
    </source>
</reference>
<evidence type="ECO:0000313" key="3">
    <source>
        <dbReference type="Proteomes" id="UP000273159"/>
    </source>
</evidence>
<proteinExistence type="predicted"/>
<dbReference type="AlphaFoldDB" id="A0A3B0FBZ7"/>
<evidence type="ECO:0000256" key="1">
    <source>
        <dbReference type="SAM" id="Phobius"/>
    </source>
</evidence>
<feature type="transmembrane region" description="Helical" evidence="1">
    <location>
        <begin position="64"/>
        <end position="97"/>
    </location>
</feature>
<feature type="transmembrane region" description="Helical" evidence="1">
    <location>
        <begin position="27"/>
        <end position="44"/>
    </location>
</feature>
<organism evidence="2 3">
    <name type="scientific">Pseudarthrobacter phenanthrenivorans</name>
    <name type="common">Arthrobacter phenanthrenivorans</name>
    <dbReference type="NCBI Taxonomy" id="361575"/>
    <lineage>
        <taxon>Bacteria</taxon>
        <taxon>Bacillati</taxon>
        <taxon>Actinomycetota</taxon>
        <taxon>Actinomycetes</taxon>
        <taxon>Micrococcales</taxon>
        <taxon>Micrococcaceae</taxon>
        <taxon>Pseudarthrobacter</taxon>
    </lineage>
</organism>
<feature type="transmembrane region" description="Helical" evidence="1">
    <location>
        <begin position="104"/>
        <end position="124"/>
    </location>
</feature>
<accession>A0A3B0FBZ7</accession>
<protein>
    <recommendedName>
        <fullName evidence="4">DoxX family membrane protein</fullName>
    </recommendedName>
</protein>
<evidence type="ECO:0000313" key="2">
    <source>
        <dbReference type="EMBL" id="RKO24186.1"/>
    </source>
</evidence>
<name>A0A3B0FBZ7_PSEPS</name>
<evidence type="ECO:0008006" key="4">
    <source>
        <dbReference type="Google" id="ProtNLM"/>
    </source>
</evidence>
<dbReference type="EMBL" id="RBNH01000007">
    <property type="protein sequence ID" value="RKO24186.1"/>
    <property type="molecule type" value="Genomic_DNA"/>
</dbReference>
<comment type="caution">
    <text evidence="2">The sequence shown here is derived from an EMBL/GenBank/DDBJ whole genome shotgun (WGS) entry which is preliminary data.</text>
</comment>
<keyword evidence="1" id="KW-0472">Membrane</keyword>
<gene>
    <name evidence="2" type="ORF">D7Z96_09985</name>
</gene>
<keyword evidence="1" id="KW-1133">Transmembrane helix</keyword>
<feature type="transmembrane region" description="Helical" evidence="1">
    <location>
        <begin position="5"/>
        <end position="20"/>
    </location>
</feature>
<reference evidence="3" key="2">
    <citation type="submission" date="2018-10" db="EMBL/GenBank/DDBJ databases">
        <authorList>
            <person name="Wang Y."/>
            <person name="Wang J."/>
            <person name="Yang X."/>
            <person name="Wang Z."/>
            <person name="Huang Y."/>
        </authorList>
    </citation>
    <scope>NUCLEOTIDE SEQUENCE [LARGE SCALE GENOMIC DNA]</scope>
    <source>
        <strain evidence="3">J015</strain>
    </source>
</reference>
<dbReference type="RefSeq" id="WP_120692386.1">
    <property type="nucleotide sequence ID" value="NZ_RBNH01000007.1"/>
</dbReference>
<dbReference type="Proteomes" id="UP000273159">
    <property type="component" value="Unassembled WGS sequence"/>
</dbReference>
<sequence length="155" mass="16774">MEQLIPWLVFCLAFLAFCFLRPNGARIFAGIFFIIMALGVNALLSVVNPEMFVAMGTDAPLIPLYAWFFGQVVAAAPAVVGLLAASGEIAVGLLILSHGRGVKLGLLGAIVFLLAITPLGVWTLPNPLMALGLARLLAKDYPRSFWHSWWRPVRG</sequence>